<reference evidence="1 2" key="2">
    <citation type="journal article" date="2007" name="BMC Biol.">
        <title>A 100%-complete sequence reveals unusually simple genomic features in the hot-spring red alga Cyanidioschyzon merolae.</title>
        <authorList>
            <person name="Nozaki H."/>
            <person name="Takano H."/>
            <person name="Misumi O."/>
            <person name="Terasawa K."/>
            <person name="Matsuzaki M."/>
            <person name="Maruyama S."/>
            <person name="Nishida K."/>
            <person name="Yagisawa F."/>
            <person name="Yoshida Y."/>
            <person name="Fujiwara T."/>
            <person name="Takio S."/>
            <person name="Tamura K."/>
            <person name="Chung S.J."/>
            <person name="Nakamura S."/>
            <person name="Kuroiwa H."/>
            <person name="Tanaka K."/>
            <person name="Sato N."/>
            <person name="Kuroiwa T."/>
        </authorList>
    </citation>
    <scope>NUCLEOTIDE SEQUENCE [LARGE SCALE GENOMIC DNA]</scope>
    <source>
        <strain evidence="1 2">10D</strain>
    </source>
</reference>
<keyword evidence="2" id="KW-1185">Reference proteome</keyword>
<accession>M1VKN7</accession>
<protein>
    <submittedName>
        <fullName evidence="1">Uncharacterized protein</fullName>
    </submittedName>
</protein>
<name>M1VKN7_CYAM1</name>
<dbReference type="GeneID" id="16996189"/>
<proteinExistence type="predicted"/>
<sequence length="216" mass="23126">METYGACVVGLAPECLQPLPNMSGKFMGALSVPTLGTENSNATPCAKPVVLAVWRAAPQPLVHVPNCCRADVFLSFDQGASWVAAASLDPGQNSCLVVIPAAFLEQTWRSSKVPGHAILQVGISVEDASVVPRPAQATGLTQVGFGEHPLAATAAGTGVVPPGLPQALARDLYQFLHSFDTTLPERCSPLLDRWLKRVERRFEADPCWWRRVGQNT</sequence>
<dbReference type="EMBL" id="AP006499">
    <property type="protein sequence ID" value="BAM82098.1"/>
    <property type="molecule type" value="Genomic_DNA"/>
</dbReference>
<organism evidence="1 2">
    <name type="scientific">Cyanidioschyzon merolae (strain NIES-3377 / 10D)</name>
    <name type="common">Unicellular red alga</name>
    <dbReference type="NCBI Taxonomy" id="280699"/>
    <lineage>
        <taxon>Eukaryota</taxon>
        <taxon>Rhodophyta</taxon>
        <taxon>Bangiophyceae</taxon>
        <taxon>Cyanidiales</taxon>
        <taxon>Cyanidiaceae</taxon>
        <taxon>Cyanidioschyzon</taxon>
    </lineage>
</organism>
<dbReference type="Proteomes" id="UP000007014">
    <property type="component" value="Chromosome 17"/>
</dbReference>
<evidence type="ECO:0000313" key="1">
    <source>
        <dbReference type="EMBL" id="BAM82098.1"/>
    </source>
</evidence>
<reference evidence="1 2" key="1">
    <citation type="journal article" date="2004" name="Nature">
        <title>Genome sequence of the ultrasmall unicellular red alga Cyanidioschyzon merolae 10D.</title>
        <authorList>
            <person name="Matsuzaki M."/>
            <person name="Misumi O."/>
            <person name="Shin-i T."/>
            <person name="Maruyama S."/>
            <person name="Takahara M."/>
            <person name="Miyagishima S."/>
            <person name="Mori T."/>
            <person name="Nishida K."/>
            <person name="Yagisawa F."/>
            <person name="Nishida K."/>
            <person name="Yoshida Y."/>
            <person name="Nishimura Y."/>
            <person name="Nakao S."/>
            <person name="Kobayashi T."/>
            <person name="Momoyama Y."/>
            <person name="Higashiyama T."/>
            <person name="Minoda A."/>
            <person name="Sano M."/>
            <person name="Nomoto H."/>
            <person name="Oishi K."/>
            <person name="Hayashi H."/>
            <person name="Ohta F."/>
            <person name="Nishizaka S."/>
            <person name="Haga S."/>
            <person name="Miura S."/>
            <person name="Morishita T."/>
            <person name="Kabeya Y."/>
            <person name="Terasawa K."/>
            <person name="Suzuki Y."/>
            <person name="Ishii Y."/>
            <person name="Asakawa S."/>
            <person name="Takano H."/>
            <person name="Ohta N."/>
            <person name="Kuroiwa H."/>
            <person name="Tanaka K."/>
            <person name="Shimizu N."/>
            <person name="Sugano S."/>
            <person name="Sato N."/>
            <person name="Nozaki H."/>
            <person name="Ogasawara N."/>
            <person name="Kohara Y."/>
            <person name="Kuroiwa T."/>
        </authorList>
    </citation>
    <scope>NUCLEOTIDE SEQUENCE [LARGE SCALE GENOMIC DNA]</scope>
    <source>
        <strain evidence="1 2">10D</strain>
    </source>
</reference>
<evidence type="ECO:0000313" key="2">
    <source>
        <dbReference type="Proteomes" id="UP000007014"/>
    </source>
</evidence>
<gene>
    <name evidence="1" type="ORF">CYME_CMQ478C</name>
</gene>
<dbReference type="RefSeq" id="XP_005538134.1">
    <property type="nucleotide sequence ID" value="XM_005538077.1"/>
</dbReference>
<dbReference type="KEGG" id="cme:CYME_CMQ478C"/>
<dbReference type="OrthoDB" id="10479592at2759"/>
<dbReference type="AlphaFoldDB" id="M1VKN7"/>